<dbReference type="Gene3D" id="3.30.40.10">
    <property type="entry name" value="Zinc/RING finger domain, C3HC4 (zinc finger)"/>
    <property type="match status" value="1"/>
</dbReference>
<dbReference type="InterPro" id="IPR011011">
    <property type="entry name" value="Znf_FYVE_PHD"/>
</dbReference>
<dbReference type="InterPro" id="IPR013083">
    <property type="entry name" value="Znf_RING/FYVE/PHD"/>
</dbReference>
<dbReference type="Proteomes" id="UP000814243">
    <property type="component" value="Unassembled WGS sequence"/>
</dbReference>
<dbReference type="AlphaFoldDB" id="A0A922MN55"/>
<name>A0A922MN55_SPOEX</name>
<reference evidence="1" key="1">
    <citation type="journal article" date="2021" name="G3 (Bethesda)">
        <title>Genome and transcriptome analysis of the beet armyworm Spodoptera exigua reveals targets for pest control. .</title>
        <authorList>
            <person name="Simon S."/>
            <person name="Breeschoten T."/>
            <person name="Jansen H.J."/>
            <person name="Dirks R.P."/>
            <person name="Schranz M.E."/>
            <person name="Ros V.I.D."/>
        </authorList>
    </citation>
    <scope>NUCLEOTIDE SEQUENCE</scope>
    <source>
        <strain evidence="1">TB_SE_WUR_2020</strain>
    </source>
</reference>
<protein>
    <submittedName>
        <fullName evidence="1">Uncharacterized protein</fullName>
    </submittedName>
</protein>
<gene>
    <name evidence="1" type="ORF">HF086_003613</name>
</gene>
<proteinExistence type="predicted"/>
<accession>A0A922MN55</accession>
<sequence>MVLKKYVNCNRNITKKNPGLECSRCEKTVHATNTCAKLSVKQLAALQASDGLEWCCNDCFKNISRRSSFFRPDDTEEPSETVPFDVQRFHLMLKKLSRKSLRASKRL</sequence>
<dbReference type="SUPFAM" id="SSF57903">
    <property type="entry name" value="FYVE/PHD zinc finger"/>
    <property type="match status" value="1"/>
</dbReference>
<dbReference type="EMBL" id="JACEFF010000337">
    <property type="protein sequence ID" value="KAH9639480.1"/>
    <property type="molecule type" value="Genomic_DNA"/>
</dbReference>
<evidence type="ECO:0000313" key="2">
    <source>
        <dbReference type="Proteomes" id="UP000814243"/>
    </source>
</evidence>
<organism evidence="1 2">
    <name type="scientific">Spodoptera exigua</name>
    <name type="common">Beet armyworm</name>
    <name type="synonym">Noctua fulgens</name>
    <dbReference type="NCBI Taxonomy" id="7107"/>
    <lineage>
        <taxon>Eukaryota</taxon>
        <taxon>Metazoa</taxon>
        <taxon>Ecdysozoa</taxon>
        <taxon>Arthropoda</taxon>
        <taxon>Hexapoda</taxon>
        <taxon>Insecta</taxon>
        <taxon>Pterygota</taxon>
        <taxon>Neoptera</taxon>
        <taxon>Endopterygota</taxon>
        <taxon>Lepidoptera</taxon>
        <taxon>Glossata</taxon>
        <taxon>Ditrysia</taxon>
        <taxon>Noctuoidea</taxon>
        <taxon>Noctuidae</taxon>
        <taxon>Amphipyrinae</taxon>
        <taxon>Spodoptera</taxon>
    </lineage>
</organism>
<comment type="caution">
    <text evidence="1">The sequence shown here is derived from an EMBL/GenBank/DDBJ whole genome shotgun (WGS) entry which is preliminary data.</text>
</comment>
<evidence type="ECO:0000313" key="1">
    <source>
        <dbReference type="EMBL" id="KAH9639480.1"/>
    </source>
</evidence>